<reference evidence="8 9" key="1">
    <citation type="submission" date="2017-05" db="EMBL/GenBank/DDBJ databases">
        <title>Vagococcus spp. assemblies.</title>
        <authorList>
            <person name="Gulvik C.A."/>
        </authorList>
    </citation>
    <scope>NUCLEOTIDE SEQUENCE [LARGE SCALE GENOMIC DNA]</scope>
    <source>
        <strain evidence="8 9">DSM 24756</strain>
    </source>
</reference>
<evidence type="ECO:0000256" key="1">
    <source>
        <dbReference type="ARBA" id="ARBA00001968"/>
    </source>
</evidence>
<evidence type="ECO:0000259" key="7">
    <source>
        <dbReference type="SMART" id="SM00922"/>
    </source>
</evidence>
<keyword evidence="3" id="KW-0460">Magnesium</keyword>
<feature type="domain" description="Mandelate racemase/muconate lactonizing enzyme C-terminal" evidence="7">
    <location>
        <begin position="143"/>
        <end position="235"/>
    </location>
</feature>
<accession>A0A430AFH2</accession>
<dbReference type="EMBL" id="NGJZ01000003">
    <property type="protein sequence ID" value="RSU06472.1"/>
    <property type="molecule type" value="Genomic_DNA"/>
</dbReference>
<evidence type="ECO:0000256" key="3">
    <source>
        <dbReference type="ARBA" id="ARBA00022842"/>
    </source>
</evidence>
<dbReference type="SUPFAM" id="SSF54826">
    <property type="entry name" value="Enolase N-terminal domain-like"/>
    <property type="match status" value="1"/>
</dbReference>
<dbReference type="InterPro" id="IPR013341">
    <property type="entry name" value="Mandelate_racemase_N_dom"/>
</dbReference>
<dbReference type="Gene3D" id="3.20.20.120">
    <property type="entry name" value="Enolase-like C-terminal domain"/>
    <property type="match status" value="1"/>
</dbReference>
<dbReference type="UniPathway" id="UPA01057">
    <property type="reaction ID" value="UER00165"/>
</dbReference>
<dbReference type="InterPro" id="IPR029065">
    <property type="entry name" value="Enolase_C-like"/>
</dbReference>
<dbReference type="Pfam" id="PF02746">
    <property type="entry name" value="MR_MLE_N"/>
    <property type="match status" value="1"/>
</dbReference>
<dbReference type="EC" id="4.2.1.113" evidence="5 6"/>
<protein>
    <recommendedName>
        <fullName evidence="5 6">o-succinylbenzoate synthase</fullName>
        <ecNumber evidence="5 6">4.2.1.113</ecNumber>
    </recommendedName>
</protein>
<keyword evidence="9" id="KW-1185">Reference proteome</keyword>
<dbReference type="Pfam" id="PF13378">
    <property type="entry name" value="MR_MLE_C"/>
    <property type="match status" value="1"/>
</dbReference>
<dbReference type="InterPro" id="IPR029017">
    <property type="entry name" value="Enolase-like_N"/>
</dbReference>
<name>A0A430AFH2_9ENTE</name>
<dbReference type="PANTHER" id="PTHR48073">
    <property type="entry name" value="O-SUCCINYLBENZOATE SYNTHASE-RELATED"/>
    <property type="match status" value="1"/>
</dbReference>
<dbReference type="InterPro" id="IPR010197">
    <property type="entry name" value="OSBS/NAAAR"/>
</dbReference>
<evidence type="ECO:0000256" key="4">
    <source>
        <dbReference type="ARBA" id="ARBA00023239"/>
    </source>
</evidence>
<dbReference type="InterPro" id="IPR036849">
    <property type="entry name" value="Enolase-like_C_sf"/>
</dbReference>
<dbReference type="SFLD" id="SFLDG00180">
    <property type="entry name" value="muconate_cycloisomerase"/>
    <property type="match status" value="1"/>
</dbReference>
<dbReference type="RefSeq" id="WP_126825791.1">
    <property type="nucleotide sequence ID" value="NZ_JBHLWU010000001.1"/>
</dbReference>
<evidence type="ECO:0000256" key="2">
    <source>
        <dbReference type="ARBA" id="ARBA00022723"/>
    </source>
</evidence>
<dbReference type="SFLD" id="SFLDF00009">
    <property type="entry name" value="o-succinylbenzoate_synthase"/>
    <property type="match status" value="1"/>
</dbReference>
<keyword evidence="2" id="KW-0479">Metal-binding</keyword>
<comment type="cofactor">
    <cofactor evidence="1">
        <name>a divalent metal cation</name>
        <dbReference type="ChEBI" id="CHEBI:60240"/>
    </cofactor>
</comment>
<dbReference type="SUPFAM" id="SSF51604">
    <property type="entry name" value="Enolase C-terminal domain-like"/>
    <property type="match status" value="1"/>
</dbReference>
<dbReference type="SMART" id="SM00922">
    <property type="entry name" value="MR_MLE"/>
    <property type="match status" value="1"/>
</dbReference>
<dbReference type="SFLD" id="SFLDS00001">
    <property type="entry name" value="Enolase"/>
    <property type="match status" value="1"/>
</dbReference>
<evidence type="ECO:0000256" key="6">
    <source>
        <dbReference type="NCBIfam" id="TIGR01928"/>
    </source>
</evidence>
<comment type="caution">
    <text evidence="8">The sequence shown here is derived from an EMBL/GenBank/DDBJ whole genome shotgun (WGS) entry which is preliminary data.</text>
</comment>
<dbReference type="GO" id="GO:0046872">
    <property type="term" value="F:metal ion binding"/>
    <property type="evidence" value="ECO:0007669"/>
    <property type="project" value="UniProtKB-KW"/>
</dbReference>
<dbReference type="OrthoDB" id="9774531at2"/>
<evidence type="ECO:0000313" key="9">
    <source>
        <dbReference type="Proteomes" id="UP000288669"/>
    </source>
</evidence>
<dbReference type="GO" id="GO:0043748">
    <property type="term" value="F:O-succinylbenzoate synthase activity"/>
    <property type="evidence" value="ECO:0007669"/>
    <property type="project" value="UniProtKB-EC"/>
</dbReference>
<dbReference type="GO" id="GO:0009234">
    <property type="term" value="P:menaquinone biosynthetic process"/>
    <property type="evidence" value="ECO:0007669"/>
    <property type="project" value="UniProtKB-UniRule"/>
</dbReference>
<dbReference type="CDD" id="cd03317">
    <property type="entry name" value="NAAAR"/>
    <property type="match status" value="1"/>
</dbReference>
<dbReference type="GO" id="GO:0016854">
    <property type="term" value="F:racemase and epimerase activity"/>
    <property type="evidence" value="ECO:0007669"/>
    <property type="project" value="UniProtKB-ARBA"/>
</dbReference>
<dbReference type="InterPro" id="IPR013342">
    <property type="entry name" value="Mandelate_racemase_C"/>
</dbReference>
<dbReference type="UniPathway" id="UPA00079"/>
<dbReference type="Proteomes" id="UP000288669">
    <property type="component" value="Unassembled WGS sequence"/>
</dbReference>
<dbReference type="NCBIfam" id="TIGR01928">
    <property type="entry name" value="menC_lowGC_arch"/>
    <property type="match status" value="1"/>
</dbReference>
<evidence type="ECO:0000313" key="8">
    <source>
        <dbReference type="EMBL" id="RSU06472.1"/>
    </source>
</evidence>
<evidence type="ECO:0000256" key="5">
    <source>
        <dbReference type="ARBA" id="ARBA00029491"/>
    </source>
</evidence>
<dbReference type="PANTHER" id="PTHR48073:SF5">
    <property type="entry name" value="O-SUCCINYLBENZOATE SYNTHASE"/>
    <property type="match status" value="1"/>
</dbReference>
<sequence>MKIQKIECFQHLFELKQPFQTSYGVLSHKPVAIYCVTDERGNQGFGELVALPCPDYIEETFQTAQVIIKRFLVPLISNQTIQHPKEIRELFRAVRGNEMAKSALETAIWDLYAKRLGQSFSQLFSVKRKKIPVGVSIGLQTDEHSLLKSVEEYVQKGYTRVKLKIKPGYDIRPIQVIRKHFPELELMVDANSAYSFSEKERLTELDQYRLAMIEQPFSASDFLEHCELQKEMTTKICLDENIRSLEDVKLAHFLGSCGAINLKIPRVGGIAEALDIVHYCQENSLMVWLGGMFETGIGRSLNLSFAAQDAFCFPGDISASERYFFEDSIEETFSLENGCLTLPKGKGIGVHPTLSKMNKEVLF</sequence>
<dbReference type="Gene3D" id="3.30.390.10">
    <property type="entry name" value="Enolase-like, N-terminal domain"/>
    <property type="match status" value="1"/>
</dbReference>
<dbReference type="AlphaFoldDB" id="A0A430AFH2"/>
<gene>
    <name evidence="8" type="ORF">CBF30_09460</name>
</gene>
<proteinExistence type="predicted"/>
<organism evidence="8 9">
    <name type="scientific">Vagococcus entomophilus</name>
    <dbReference type="NCBI Taxonomy" id="1160095"/>
    <lineage>
        <taxon>Bacteria</taxon>
        <taxon>Bacillati</taxon>
        <taxon>Bacillota</taxon>
        <taxon>Bacilli</taxon>
        <taxon>Lactobacillales</taxon>
        <taxon>Enterococcaceae</taxon>
        <taxon>Vagococcus</taxon>
    </lineage>
</organism>
<keyword evidence="4" id="KW-0456">Lyase</keyword>